<dbReference type="InterPro" id="IPR000182">
    <property type="entry name" value="GNAT_dom"/>
</dbReference>
<name>A0AAE3HGJ2_9FIRM</name>
<organism evidence="2 3">
    <name type="scientific">Irregularibacter muris</name>
    <dbReference type="NCBI Taxonomy" id="1796619"/>
    <lineage>
        <taxon>Bacteria</taxon>
        <taxon>Bacillati</taxon>
        <taxon>Bacillota</taxon>
        <taxon>Clostridia</taxon>
        <taxon>Eubacteriales</taxon>
        <taxon>Eubacteriaceae</taxon>
        <taxon>Irregularibacter</taxon>
    </lineage>
</organism>
<dbReference type="RefSeq" id="WP_257533430.1">
    <property type="nucleotide sequence ID" value="NZ_JANKAS010000024.1"/>
</dbReference>
<dbReference type="GO" id="GO:0016747">
    <property type="term" value="F:acyltransferase activity, transferring groups other than amino-acyl groups"/>
    <property type="evidence" value="ECO:0007669"/>
    <property type="project" value="InterPro"/>
</dbReference>
<dbReference type="Proteomes" id="UP001205748">
    <property type="component" value="Unassembled WGS sequence"/>
</dbReference>
<reference evidence="2" key="1">
    <citation type="submission" date="2022-07" db="EMBL/GenBank/DDBJ databases">
        <title>Enhanced cultured diversity of the mouse gut microbiota enables custom-made synthetic communities.</title>
        <authorList>
            <person name="Afrizal A."/>
        </authorList>
    </citation>
    <scope>NUCLEOTIDE SEQUENCE</scope>
    <source>
        <strain evidence="2">DSM 28593</strain>
    </source>
</reference>
<feature type="domain" description="N-acetyltransferase" evidence="1">
    <location>
        <begin position="29"/>
        <end position="180"/>
    </location>
</feature>
<gene>
    <name evidence="2" type="ORF">NSA47_14885</name>
</gene>
<comment type="caution">
    <text evidence="2">The sequence shown here is derived from an EMBL/GenBank/DDBJ whole genome shotgun (WGS) entry which is preliminary data.</text>
</comment>
<evidence type="ECO:0000259" key="1">
    <source>
        <dbReference type="PROSITE" id="PS51186"/>
    </source>
</evidence>
<proteinExistence type="predicted"/>
<dbReference type="PROSITE" id="PS51186">
    <property type="entry name" value="GNAT"/>
    <property type="match status" value="1"/>
</dbReference>
<dbReference type="AlphaFoldDB" id="A0AAE3HGJ2"/>
<dbReference type="CDD" id="cd04301">
    <property type="entry name" value="NAT_SF"/>
    <property type="match status" value="1"/>
</dbReference>
<protein>
    <submittedName>
        <fullName evidence="2">GNAT family N-acetyltransferase</fullName>
    </submittedName>
</protein>
<dbReference type="Gene3D" id="3.40.630.30">
    <property type="match status" value="1"/>
</dbReference>
<evidence type="ECO:0000313" key="3">
    <source>
        <dbReference type="Proteomes" id="UP001205748"/>
    </source>
</evidence>
<keyword evidence="3" id="KW-1185">Reference proteome</keyword>
<dbReference type="InterPro" id="IPR016181">
    <property type="entry name" value="Acyl_CoA_acyltransferase"/>
</dbReference>
<dbReference type="SUPFAM" id="SSF55729">
    <property type="entry name" value="Acyl-CoA N-acyltransferases (Nat)"/>
    <property type="match status" value="1"/>
</dbReference>
<dbReference type="Pfam" id="PF00583">
    <property type="entry name" value="Acetyltransf_1"/>
    <property type="match status" value="1"/>
</dbReference>
<accession>A0AAE3HGJ2</accession>
<sequence>MEEQIPDKNLFMMCRKLDNDATRELPNGFHVRYCRKNELDIWKAMHFDTPELATEYYDFMKGYFNDVYLPKGDLFFQRCIFVCDQEDKPIGTCFLWKSYNSIWTLHWFKVLKDYEGEGIGRALLSIVMKSLSENEYPIFLHTQPESYRAIKLYSDFGFCLLADPVIGNRQNDLDECLPLLQRYMLQSDFEKLEIGHAPQFFLDAVCSTKTNEF</sequence>
<dbReference type="EMBL" id="JANKAS010000024">
    <property type="protein sequence ID" value="MCR1900250.1"/>
    <property type="molecule type" value="Genomic_DNA"/>
</dbReference>
<evidence type="ECO:0000313" key="2">
    <source>
        <dbReference type="EMBL" id="MCR1900250.1"/>
    </source>
</evidence>